<keyword evidence="2" id="KW-1185">Reference proteome</keyword>
<dbReference type="RefSeq" id="WP_009206139.1">
    <property type="nucleotide sequence ID" value="NC_022357.1"/>
</dbReference>
<dbReference type="Proteomes" id="UP000015559">
    <property type="component" value="Chromosome"/>
</dbReference>
<gene>
    <name evidence="1" type="ORF">SCD_n01076</name>
</gene>
<dbReference type="InterPro" id="IPR017642">
    <property type="entry name" value="DNA_S_mod_DndB"/>
</dbReference>
<sequence>MNISSASLDQITTDILQRESQEKHALSLLLDRYTASKDKIFVQKTEMGGTESYIGAVTLEWLAERVRFASQLPLFREKIDPVTKSIEIDKDTINEILQRPLDYSRQAVLAQYLAARPKHKFPPLLVVVSQEWVDNQDADEWNSDGHAIKSTSDFSALDSMGKYGLLDVSEGIQIFALDGQHRLLGVQGLMELIKTGRLSVRKRNGDDVKNQVITSELLEERYGVTQSKLQQLGKEIIGIEFISAVVPGESRAEAKRRIRTIFVHVNRMAAPLTAGQIHQLDEDNGFALVAKRVTTSHPFLSAIGEGRVNWENNTISSRSTSFTTLQALTEMAKGVLEPIYPTWSPSEKGLIQLRPEDPELEDGVKRFTEFMDYLVELPSIKRAAQGTPSPQLRNFSAEGGEGILLYRPVGQTALASAVGLLMNEGVSIKQIFEKLSAYDEKGGFSKIDHFSSLWYGVLFDPNKQRMLVSGENLAKHLLVYLLKGGLPDEREREDLRMSFAEAREIDGQFRKFDGEWGGNKDIQLPNPL</sequence>
<dbReference type="STRING" id="1163617.SCD_n01076"/>
<organism evidence="1 2">
    <name type="scientific">Sulfuricella denitrificans (strain DSM 22764 / NBRC 105220 / skB26)</name>
    <dbReference type="NCBI Taxonomy" id="1163617"/>
    <lineage>
        <taxon>Bacteria</taxon>
        <taxon>Pseudomonadati</taxon>
        <taxon>Pseudomonadota</taxon>
        <taxon>Betaproteobacteria</taxon>
        <taxon>Nitrosomonadales</taxon>
        <taxon>Sulfuricellaceae</taxon>
        <taxon>Sulfuricella</taxon>
    </lineage>
</organism>
<dbReference type="CDD" id="cd16414">
    <property type="entry name" value="dndB_like"/>
    <property type="match status" value="1"/>
</dbReference>
<dbReference type="eggNOG" id="ENOG5030FQJ">
    <property type="taxonomic scope" value="Bacteria"/>
</dbReference>
<protein>
    <submittedName>
        <fullName evidence="1">DGQHR domain-containing protein</fullName>
    </submittedName>
</protein>
<proteinExistence type="predicted"/>
<reference evidence="1 2" key="1">
    <citation type="journal article" date="2012" name="Appl. Environ. Microbiol.">
        <title>Draft genome sequence of a psychrotolerant sulfur-oxidizing bacterium, Sulfuricella denitrificans skB26, and proteomic insights into cold adaptation.</title>
        <authorList>
            <person name="Watanabe T."/>
            <person name="Kojima H."/>
            <person name="Fukui M."/>
        </authorList>
    </citation>
    <scope>NUCLEOTIDE SEQUENCE [LARGE SCALE GENOMIC DNA]</scope>
    <source>
        <strain evidence="2">skB26</strain>
    </source>
</reference>
<dbReference type="EMBL" id="AP013066">
    <property type="protein sequence ID" value="BAN34912.1"/>
    <property type="molecule type" value="Genomic_DNA"/>
</dbReference>
<dbReference type="KEGG" id="sdr:SCD_n01076"/>
<dbReference type="Pfam" id="PF14072">
    <property type="entry name" value="DndB"/>
    <property type="match status" value="1"/>
</dbReference>
<accession>S6B2K8</accession>
<evidence type="ECO:0000313" key="2">
    <source>
        <dbReference type="Proteomes" id="UP000015559"/>
    </source>
</evidence>
<evidence type="ECO:0000313" key="1">
    <source>
        <dbReference type="EMBL" id="BAN34912.1"/>
    </source>
</evidence>
<dbReference type="InterPro" id="IPR017601">
    <property type="entry name" value="DGQHR-contain_dom"/>
</dbReference>
<dbReference type="OrthoDB" id="9789139at2"/>
<dbReference type="NCBIfam" id="TIGR03187">
    <property type="entry name" value="DGQHR"/>
    <property type="match status" value="2"/>
</dbReference>
<dbReference type="AlphaFoldDB" id="S6B2K8"/>
<dbReference type="HOGENOM" id="CLU_042011_0_0_4"/>
<name>S6B2K8_SULDS</name>